<feature type="transmembrane region" description="Helical" evidence="6">
    <location>
        <begin position="187"/>
        <end position="209"/>
    </location>
</feature>
<dbReference type="InterPro" id="IPR020846">
    <property type="entry name" value="MFS_dom"/>
</dbReference>
<feature type="transmembrane region" description="Helical" evidence="6">
    <location>
        <begin position="286"/>
        <end position="306"/>
    </location>
</feature>
<evidence type="ECO:0000256" key="5">
    <source>
        <dbReference type="ARBA" id="ARBA00023136"/>
    </source>
</evidence>
<evidence type="ECO:0000313" key="9">
    <source>
        <dbReference type="Proteomes" id="UP000280346"/>
    </source>
</evidence>
<dbReference type="RefSeq" id="WP_127004228.1">
    <property type="nucleotide sequence ID" value="NZ_JBNPXW010000025.1"/>
</dbReference>
<keyword evidence="5 6" id="KW-0472">Membrane</keyword>
<dbReference type="Proteomes" id="UP000280346">
    <property type="component" value="Unassembled WGS sequence"/>
</dbReference>
<name>A0A3S0XIQ1_9PROT</name>
<feature type="transmembrane region" description="Helical" evidence="6">
    <location>
        <begin position="341"/>
        <end position="365"/>
    </location>
</feature>
<dbReference type="OrthoDB" id="9773957at2"/>
<dbReference type="EMBL" id="RZIJ01000035">
    <property type="protein sequence ID" value="RUQ63085.1"/>
    <property type="molecule type" value="Genomic_DNA"/>
</dbReference>
<evidence type="ECO:0000256" key="3">
    <source>
        <dbReference type="ARBA" id="ARBA00022692"/>
    </source>
</evidence>
<accession>A0A3S0XIQ1</accession>
<feature type="transmembrane region" description="Helical" evidence="6">
    <location>
        <begin position="119"/>
        <end position="140"/>
    </location>
</feature>
<evidence type="ECO:0000313" key="8">
    <source>
        <dbReference type="EMBL" id="RUQ63085.1"/>
    </source>
</evidence>
<dbReference type="InterPro" id="IPR036259">
    <property type="entry name" value="MFS_trans_sf"/>
</dbReference>
<dbReference type="PANTHER" id="PTHR43791:SF36">
    <property type="entry name" value="TRANSPORTER, PUTATIVE (AFU_ORTHOLOGUE AFUA_6G08340)-RELATED"/>
    <property type="match status" value="1"/>
</dbReference>
<feature type="transmembrane region" description="Helical" evidence="6">
    <location>
        <begin position="252"/>
        <end position="274"/>
    </location>
</feature>
<feature type="domain" description="Major facilitator superfamily (MFS) profile" evidence="7">
    <location>
        <begin position="28"/>
        <end position="437"/>
    </location>
</feature>
<dbReference type="PANTHER" id="PTHR43791">
    <property type="entry name" value="PERMEASE-RELATED"/>
    <property type="match status" value="1"/>
</dbReference>
<dbReference type="CDD" id="cd17319">
    <property type="entry name" value="MFS_ExuT_GudP_like"/>
    <property type="match status" value="1"/>
</dbReference>
<keyword evidence="3 6" id="KW-0812">Transmembrane</keyword>
<feature type="transmembrane region" description="Helical" evidence="6">
    <location>
        <begin position="413"/>
        <end position="433"/>
    </location>
</feature>
<evidence type="ECO:0000256" key="2">
    <source>
        <dbReference type="ARBA" id="ARBA00022448"/>
    </source>
</evidence>
<evidence type="ECO:0000256" key="1">
    <source>
        <dbReference type="ARBA" id="ARBA00004141"/>
    </source>
</evidence>
<keyword evidence="4 6" id="KW-1133">Transmembrane helix</keyword>
<dbReference type="Gene3D" id="1.20.1250.20">
    <property type="entry name" value="MFS general substrate transporter like domains"/>
    <property type="match status" value="2"/>
</dbReference>
<dbReference type="PROSITE" id="PS50850">
    <property type="entry name" value="MFS"/>
    <property type="match status" value="1"/>
</dbReference>
<evidence type="ECO:0000256" key="4">
    <source>
        <dbReference type="ARBA" id="ARBA00022989"/>
    </source>
</evidence>
<dbReference type="Pfam" id="PF07690">
    <property type="entry name" value="MFS_1"/>
    <property type="match status" value="1"/>
</dbReference>
<evidence type="ECO:0000259" key="7">
    <source>
        <dbReference type="PROSITE" id="PS50850"/>
    </source>
</evidence>
<keyword evidence="9" id="KW-1185">Reference proteome</keyword>
<dbReference type="GO" id="GO:0005886">
    <property type="term" value="C:plasma membrane"/>
    <property type="evidence" value="ECO:0007669"/>
    <property type="project" value="TreeGrafter"/>
</dbReference>
<feature type="transmembrane region" description="Helical" evidence="6">
    <location>
        <begin position="94"/>
        <end position="113"/>
    </location>
</feature>
<feature type="transmembrane region" description="Helical" evidence="6">
    <location>
        <begin position="377"/>
        <end position="401"/>
    </location>
</feature>
<comment type="subcellular location">
    <subcellularLocation>
        <location evidence="1">Membrane</location>
        <topology evidence="1">Multi-pass membrane protein</topology>
    </subcellularLocation>
</comment>
<dbReference type="GO" id="GO:0022857">
    <property type="term" value="F:transmembrane transporter activity"/>
    <property type="evidence" value="ECO:0007669"/>
    <property type="project" value="InterPro"/>
</dbReference>
<feature type="transmembrane region" description="Helical" evidence="6">
    <location>
        <begin position="152"/>
        <end position="175"/>
    </location>
</feature>
<comment type="caution">
    <text evidence="8">The sequence shown here is derived from an EMBL/GenBank/DDBJ whole genome shotgun (WGS) entry which is preliminary data.</text>
</comment>
<proteinExistence type="predicted"/>
<evidence type="ECO:0000256" key="6">
    <source>
        <dbReference type="SAM" id="Phobius"/>
    </source>
</evidence>
<reference evidence="8 9" key="1">
    <citation type="submission" date="2018-12" db="EMBL/GenBank/DDBJ databases">
        <authorList>
            <person name="Yang Y."/>
        </authorList>
    </citation>
    <scope>NUCLEOTIDE SEQUENCE [LARGE SCALE GENOMIC DNA]</scope>
    <source>
        <strain evidence="8 9">GSF71</strain>
    </source>
</reference>
<keyword evidence="2" id="KW-0813">Transport</keyword>
<sequence length="439" mass="47675">MIPIIDALPTARQMDATTALFHKISWKILPFLFICYCVAYLDRINVAFAKLQMSQELAFSDAIYGLGAGIFFAGYLLFEVPSNMILERIGARIWIARIMITWGIINCLMAAVTTPTTFYILRFLLGVAEAGFAPGVFFLFTKWYPNSRRGRVFAVFFTAFPVVGLIGGPLSGLILDYFHGWANLSGWQWMFLIEGSPAVVLGILCLSILQNGPEEASWLSADEKAALKEQIDADLRPKEEFSFVATLRRPTIWLLSYVNFAIGAGFLGVAFWMPTLLKEAGFQSNTMIGFVSAIPYLFAFVLMLAVGWSADRMGERRYHLAVPLFVAALGLVLAAKAGGNPILVVLGLTISMAGVTAAAPMIWPLSFSLLSAKARAAGTAFITSALALAGFVMPYVVGLLRGMKLEAISSSDLALYVIAAILIGGSLVVLRFAPSKVNA</sequence>
<feature type="transmembrane region" description="Helical" evidence="6">
    <location>
        <begin position="24"/>
        <end position="42"/>
    </location>
</feature>
<feature type="transmembrane region" description="Helical" evidence="6">
    <location>
        <begin position="62"/>
        <end position="82"/>
    </location>
</feature>
<dbReference type="InterPro" id="IPR011701">
    <property type="entry name" value="MFS"/>
</dbReference>
<dbReference type="SUPFAM" id="SSF103473">
    <property type="entry name" value="MFS general substrate transporter"/>
    <property type="match status" value="1"/>
</dbReference>
<organism evidence="8 9">
    <name type="scientific">Azospirillum doebereinerae</name>
    <dbReference type="NCBI Taxonomy" id="92933"/>
    <lineage>
        <taxon>Bacteria</taxon>
        <taxon>Pseudomonadati</taxon>
        <taxon>Pseudomonadota</taxon>
        <taxon>Alphaproteobacteria</taxon>
        <taxon>Rhodospirillales</taxon>
        <taxon>Azospirillaceae</taxon>
        <taxon>Azospirillum</taxon>
    </lineage>
</organism>
<protein>
    <submittedName>
        <fullName evidence="8">MFS transporter</fullName>
    </submittedName>
</protein>
<gene>
    <name evidence="8" type="ORF">EJ913_28175</name>
</gene>
<dbReference type="FunFam" id="1.20.1250.20:FF:000018">
    <property type="entry name" value="MFS transporter permease"/>
    <property type="match status" value="1"/>
</dbReference>
<dbReference type="AlphaFoldDB" id="A0A3S0XIQ1"/>